<name>A0A8T2KIS4_9PIPI</name>
<evidence type="ECO:0000313" key="1">
    <source>
        <dbReference type="EMBL" id="KAG8455814.1"/>
    </source>
</evidence>
<dbReference type="Proteomes" id="UP000812440">
    <property type="component" value="Chromosome 1"/>
</dbReference>
<gene>
    <name evidence="1" type="ORF">GDO86_001856</name>
</gene>
<keyword evidence="2" id="KW-1185">Reference proteome</keyword>
<protein>
    <submittedName>
        <fullName evidence="1">Uncharacterized protein</fullName>
    </submittedName>
</protein>
<evidence type="ECO:0000313" key="2">
    <source>
        <dbReference type="Proteomes" id="UP000812440"/>
    </source>
</evidence>
<dbReference type="AlphaFoldDB" id="A0A8T2KIS4"/>
<comment type="caution">
    <text evidence="1">The sequence shown here is derived from an EMBL/GenBank/DDBJ whole genome shotgun (WGS) entry which is preliminary data.</text>
</comment>
<reference evidence="1" key="1">
    <citation type="thesis" date="2020" institute="ProQuest LLC" country="789 East Eisenhower Parkway, Ann Arbor, MI, USA">
        <title>Comparative Genomics and Chromosome Evolution.</title>
        <authorList>
            <person name="Mudd A.B."/>
        </authorList>
    </citation>
    <scope>NUCLEOTIDE SEQUENCE</scope>
    <source>
        <strain evidence="1">Female2</strain>
        <tissue evidence="1">Blood</tissue>
    </source>
</reference>
<accession>A0A8T2KIS4</accession>
<sequence>MHKCLNHELIPCRAFAYPFVTVIMDVLTSLRCHYFFTPYTHTSWLLLEMPMSIPQVTDSIYVVVWESKLPKTSQNAHLKTLM</sequence>
<organism evidence="1 2">
    <name type="scientific">Hymenochirus boettgeri</name>
    <name type="common">Congo dwarf clawed frog</name>
    <dbReference type="NCBI Taxonomy" id="247094"/>
    <lineage>
        <taxon>Eukaryota</taxon>
        <taxon>Metazoa</taxon>
        <taxon>Chordata</taxon>
        <taxon>Craniata</taxon>
        <taxon>Vertebrata</taxon>
        <taxon>Euteleostomi</taxon>
        <taxon>Amphibia</taxon>
        <taxon>Batrachia</taxon>
        <taxon>Anura</taxon>
        <taxon>Pipoidea</taxon>
        <taxon>Pipidae</taxon>
        <taxon>Pipinae</taxon>
        <taxon>Hymenochirus</taxon>
    </lineage>
</organism>
<proteinExistence type="predicted"/>
<dbReference type="EMBL" id="JAACNH010000001">
    <property type="protein sequence ID" value="KAG8455814.1"/>
    <property type="molecule type" value="Genomic_DNA"/>
</dbReference>